<reference evidence="4" key="1">
    <citation type="submission" date="2024-07" db="EMBL/GenBank/DDBJ databases">
        <title>Complete genome sequence of Verrucomicrobiaceae bacterium NT6N.</title>
        <authorList>
            <person name="Huang C."/>
            <person name="Takami H."/>
            <person name="Hamasaki K."/>
        </authorList>
    </citation>
    <scope>NUCLEOTIDE SEQUENCE</scope>
    <source>
        <strain evidence="4">NT6N</strain>
    </source>
</reference>
<dbReference type="KEGG" id="osu:NT6N_21080"/>
<dbReference type="Gene3D" id="2.60.120.260">
    <property type="entry name" value="Galactose-binding domain-like"/>
    <property type="match status" value="1"/>
</dbReference>
<evidence type="ECO:0000313" key="4">
    <source>
        <dbReference type="EMBL" id="BDS07068.1"/>
    </source>
</evidence>
<dbReference type="Pfam" id="PF00754">
    <property type="entry name" value="F5_F8_type_C"/>
    <property type="match status" value="1"/>
</dbReference>
<dbReference type="NCBIfam" id="TIGR02595">
    <property type="entry name" value="PEP_CTERM"/>
    <property type="match status" value="1"/>
</dbReference>
<dbReference type="InterPro" id="IPR013424">
    <property type="entry name" value="Ice-binding_C"/>
</dbReference>
<name>A0AAT9FM96_9BACT</name>
<sequence>MKLKLSTLIAVIPLGLGLSSTASAALVHAGGNVSLVNGVVVSPQGIGAASNGGTTAPPNGQVYSNDRNGGTGDYFASGPNFVFDIDLGTAYILDSIAFFNRDNNPNRNAVREFSAEFSLDASFGDIGDTSTGPFIATNTGPGQQDFAVAPVSAQYVRITITDNYFGIGGGAGGDRVGFNDFQFNAVPEPSSAALLGLGGLALILRRRK</sequence>
<evidence type="ECO:0000256" key="1">
    <source>
        <dbReference type="SAM" id="SignalP"/>
    </source>
</evidence>
<feature type="chain" id="PRO_5043681023" description="F5/8 type C domain-containing protein" evidence="1">
    <location>
        <begin position="25"/>
        <end position="208"/>
    </location>
</feature>
<protein>
    <recommendedName>
        <fullName evidence="5">F5/8 type C domain-containing protein</fullName>
    </recommendedName>
</protein>
<proteinExistence type="predicted"/>
<dbReference type="AlphaFoldDB" id="A0AAT9FM96"/>
<evidence type="ECO:0008006" key="5">
    <source>
        <dbReference type="Google" id="ProtNLM"/>
    </source>
</evidence>
<evidence type="ECO:0000259" key="2">
    <source>
        <dbReference type="Pfam" id="PF00754"/>
    </source>
</evidence>
<accession>A0AAT9FM96</accession>
<gene>
    <name evidence="4" type="ORF">NT6N_21080</name>
</gene>
<organism evidence="4">
    <name type="scientific">Oceaniferula spumae</name>
    <dbReference type="NCBI Taxonomy" id="2979115"/>
    <lineage>
        <taxon>Bacteria</taxon>
        <taxon>Pseudomonadati</taxon>
        <taxon>Verrucomicrobiota</taxon>
        <taxon>Verrucomicrobiia</taxon>
        <taxon>Verrucomicrobiales</taxon>
        <taxon>Verrucomicrobiaceae</taxon>
        <taxon>Oceaniferula</taxon>
    </lineage>
</organism>
<dbReference type="InterPro" id="IPR000421">
    <property type="entry name" value="FA58C"/>
</dbReference>
<feature type="domain" description="F5/8 type C" evidence="2">
    <location>
        <begin position="78"/>
        <end position="163"/>
    </location>
</feature>
<evidence type="ECO:0000259" key="3">
    <source>
        <dbReference type="Pfam" id="PF07589"/>
    </source>
</evidence>
<dbReference type="SUPFAM" id="SSF49785">
    <property type="entry name" value="Galactose-binding domain-like"/>
    <property type="match status" value="1"/>
</dbReference>
<feature type="signal peptide" evidence="1">
    <location>
        <begin position="1"/>
        <end position="24"/>
    </location>
</feature>
<feature type="domain" description="Ice-binding protein C-terminal" evidence="3">
    <location>
        <begin position="185"/>
        <end position="207"/>
    </location>
</feature>
<dbReference type="EMBL" id="AP026866">
    <property type="protein sequence ID" value="BDS07068.1"/>
    <property type="molecule type" value="Genomic_DNA"/>
</dbReference>
<dbReference type="InterPro" id="IPR008979">
    <property type="entry name" value="Galactose-bd-like_sf"/>
</dbReference>
<dbReference type="Pfam" id="PF07589">
    <property type="entry name" value="PEP-CTERM"/>
    <property type="match status" value="1"/>
</dbReference>
<keyword evidence="1" id="KW-0732">Signal</keyword>